<evidence type="ECO:0000259" key="4">
    <source>
        <dbReference type="SMART" id="SM00458"/>
    </source>
</evidence>
<dbReference type="InterPro" id="IPR035992">
    <property type="entry name" value="Ricin_B-like_lectins"/>
</dbReference>
<keyword evidence="6" id="KW-1185">Reference proteome</keyword>
<evidence type="ECO:0000256" key="2">
    <source>
        <dbReference type="ARBA" id="ARBA00023295"/>
    </source>
</evidence>
<dbReference type="CDD" id="cd23418">
    <property type="entry name" value="beta-trefoil_Ricin_XLN-like"/>
    <property type="match status" value="1"/>
</dbReference>
<keyword evidence="2 3" id="KW-0326">Glycosidase</keyword>
<dbReference type="SUPFAM" id="SSF50370">
    <property type="entry name" value="Ricin B-like lectins"/>
    <property type="match status" value="1"/>
</dbReference>
<dbReference type="Pfam" id="PF00150">
    <property type="entry name" value="Cellulase"/>
    <property type="match status" value="1"/>
</dbReference>
<protein>
    <recommendedName>
        <fullName evidence="4">Ricin B lectin domain-containing protein</fullName>
    </recommendedName>
</protein>
<dbReference type="Pfam" id="PF00652">
    <property type="entry name" value="Ricin_B_lectin"/>
    <property type="match status" value="1"/>
</dbReference>
<dbReference type="GO" id="GO:0009251">
    <property type="term" value="P:glucan catabolic process"/>
    <property type="evidence" value="ECO:0007669"/>
    <property type="project" value="TreeGrafter"/>
</dbReference>
<gene>
    <name evidence="5" type="ORF">HNR72_000780</name>
</gene>
<sequence>MPNSQRTRPGPHSAVLPPARTRFLRRALACLAAALIAVPITMLSTASPAAAEPNPTDASKFQGVNWARVGDNFIQGAVVPEGLNSSDSYDVVKAKANAILGGFQSTLGANTVRLPINTHSVPGTTWGDKYTGAIDAATAKGFKVILSYWEDEAASGGRITNMAAFNSMWDSVIGKYGSNSLVYFEPMNEPHGYSATDWANVAAKWITDRPSVPKNRIIVSGHDYNDYVTTVCADSRLDGTYLSLHHYAFNQSAKTYDGFVTDLKSKVGTCGARTILDEFGAPMDTGLNYNDATSTDNFVRYLRADTDSVRSLGMGAVYWPALGGKPTEGRPDGHDWYSLFDLKGSGTNLALGVRNISGIDRLKYAWGSDPGSHTSILRNVGSNGCLDVPLGQDNVQVQVWAQCWGGDNQKWTRTPSGQLTVYSGTNQKCLDAWGAIKDGTVVGTYNCNGQDNQKWRFYSDGTIRPIVNSDLCLDRALETSKVQLWSCWGGNNQKWQTS</sequence>
<proteinExistence type="inferred from homology"/>
<dbReference type="EMBL" id="JACHLX010000001">
    <property type="protein sequence ID" value="MBB5809752.1"/>
    <property type="molecule type" value="Genomic_DNA"/>
</dbReference>
<evidence type="ECO:0000313" key="5">
    <source>
        <dbReference type="EMBL" id="MBB5809752.1"/>
    </source>
</evidence>
<dbReference type="PANTHER" id="PTHR34142">
    <property type="entry name" value="ENDO-BETA-1,4-GLUCANASE A"/>
    <property type="match status" value="1"/>
</dbReference>
<evidence type="ECO:0000256" key="3">
    <source>
        <dbReference type="RuleBase" id="RU361153"/>
    </source>
</evidence>
<dbReference type="InterPro" id="IPR000772">
    <property type="entry name" value="Ricin_B_lectin"/>
</dbReference>
<dbReference type="RefSeq" id="WP_184843738.1">
    <property type="nucleotide sequence ID" value="NZ_BAABFE010000004.1"/>
</dbReference>
<dbReference type="AlphaFoldDB" id="A0AA89PVG0"/>
<comment type="similarity">
    <text evidence="3">Belongs to the glycosyl hydrolase 5 (cellulase A) family.</text>
</comment>
<dbReference type="Proteomes" id="UP000579531">
    <property type="component" value="Unassembled WGS sequence"/>
</dbReference>
<reference evidence="5 6" key="1">
    <citation type="submission" date="2020-08" db="EMBL/GenBank/DDBJ databases">
        <title>Sequencing the genomes of 1000 actinobacteria strains.</title>
        <authorList>
            <person name="Klenk H.-P."/>
        </authorList>
    </citation>
    <scope>NUCLEOTIDE SEQUENCE [LARGE SCALE GENOMIC DNA]</scope>
    <source>
        <strain evidence="5 6">DSM 40129</strain>
    </source>
</reference>
<dbReference type="Gene3D" id="2.80.10.50">
    <property type="match status" value="2"/>
</dbReference>
<accession>A0AA89PVG0</accession>
<dbReference type="InterPro" id="IPR001547">
    <property type="entry name" value="Glyco_hydro_5"/>
</dbReference>
<dbReference type="GO" id="GO:0004553">
    <property type="term" value="F:hydrolase activity, hydrolyzing O-glycosyl compounds"/>
    <property type="evidence" value="ECO:0007669"/>
    <property type="project" value="InterPro"/>
</dbReference>
<dbReference type="Gene3D" id="3.20.20.80">
    <property type="entry name" value="Glycosidases"/>
    <property type="match status" value="1"/>
</dbReference>
<comment type="caution">
    <text evidence="5">The sequence shown here is derived from an EMBL/GenBank/DDBJ whole genome shotgun (WGS) entry which is preliminary data.</text>
</comment>
<dbReference type="GeneID" id="93837157"/>
<organism evidence="5 6">
    <name type="scientific">Streptomyces collinus</name>
    <dbReference type="NCBI Taxonomy" id="42684"/>
    <lineage>
        <taxon>Bacteria</taxon>
        <taxon>Bacillati</taxon>
        <taxon>Actinomycetota</taxon>
        <taxon>Actinomycetes</taxon>
        <taxon>Kitasatosporales</taxon>
        <taxon>Streptomycetaceae</taxon>
        <taxon>Streptomyces</taxon>
    </lineage>
</organism>
<dbReference type="PANTHER" id="PTHR34142:SF1">
    <property type="entry name" value="GLYCOSIDE HYDROLASE FAMILY 5 DOMAIN-CONTAINING PROTEIN"/>
    <property type="match status" value="1"/>
</dbReference>
<dbReference type="SMART" id="SM00458">
    <property type="entry name" value="RICIN"/>
    <property type="match status" value="1"/>
</dbReference>
<keyword evidence="1 3" id="KW-0378">Hydrolase</keyword>
<evidence type="ECO:0000313" key="6">
    <source>
        <dbReference type="Proteomes" id="UP000579531"/>
    </source>
</evidence>
<dbReference type="InterPro" id="IPR017853">
    <property type="entry name" value="GH"/>
</dbReference>
<dbReference type="PROSITE" id="PS50231">
    <property type="entry name" value="RICIN_B_LECTIN"/>
    <property type="match status" value="1"/>
</dbReference>
<evidence type="ECO:0000256" key="1">
    <source>
        <dbReference type="ARBA" id="ARBA00022801"/>
    </source>
</evidence>
<feature type="domain" description="Ricin B lectin" evidence="4">
    <location>
        <begin position="374"/>
        <end position="498"/>
    </location>
</feature>
<name>A0AA89PVG0_STRCU</name>
<dbReference type="SUPFAM" id="SSF51445">
    <property type="entry name" value="(Trans)glycosidases"/>
    <property type="match status" value="1"/>
</dbReference>